<dbReference type="AlphaFoldDB" id="A0A0L8HYP9"/>
<protein>
    <submittedName>
        <fullName evidence="1">Uncharacterized protein</fullName>
    </submittedName>
</protein>
<dbReference type="EMBL" id="KQ416992">
    <property type="protein sequence ID" value="KOF94306.1"/>
    <property type="molecule type" value="Genomic_DNA"/>
</dbReference>
<gene>
    <name evidence="1" type="ORF">OCBIM_22002167mg</name>
</gene>
<sequence length="74" mass="8972">MPKLEIFSIENSKFIYGEITSKVEEQYQTSLLLRFYHLNEPLIILIILYETDIKRHCINSNFKPRKVKENQYLH</sequence>
<proteinExistence type="predicted"/>
<organism evidence="1">
    <name type="scientific">Octopus bimaculoides</name>
    <name type="common">California two-spotted octopus</name>
    <dbReference type="NCBI Taxonomy" id="37653"/>
    <lineage>
        <taxon>Eukaryota</taxon>
        <taxon>Metazoa</taxon>
        <taxon>Spiralia</taxon>
        <taxon>Lophotrochozoa</taxon>
        <taxon>Mollusca</taxon>
        <taxon>Cephalopoda</taxon>
        <taxon>Coleoidea</taxon>
        <taxon>Octopodiformes</taxon>
        <taxon>Octopoda</taxon>
        <taxon>Incirrata</taxon>
        <taxon>Octopodidae</taxon>
        <taxon>Octopus</taxon>
    </lineage>
</organism>
<name>A0A0L8HYP9_OCTBM</name>
<accession>A0A0L8HYP9</accession>
<reference evidence="1" key="1">
    <citation type="submission" date="2015-07" db="EMBL/GenBank/DDBJ databases">
        <title>MeaNS - Measles Nucleotide Surveillance Program.</title>
        <authorList>
            <person name="Tran T."/>
            <person name="Druce J."/>
        </authorList>
    </citation>
    <scope>NUCLEOTIDE SEQUENCE</scope>
    <source>
        <strain evidence="1">UCB-OBI-ISO-001</strain>
        <tissue evidence="1">Gonad</tissue>
    </source>
</reference>
<evidence type="ECO:0000313" key="1">
    <source>
        <dbReference type="EMBL" id="KOF94306.1"/>
    </source>
</evidence>